<dbReference type="RefSeq" id="WP_123521632.1">
    <property type="nucleotide sequence ID" value="NZ_JBHLWF010000028.1"/>
</dbReference>
<dbReference type="Gene3D" id="3.40.190.80">
    <property type="match status" value="1"/>
</dbReference>
<dbReference type="AlphaFoldDB" id="A0A4V6RRE3"/>
<comment type="similarity">
    <text evidence="3 11">Belongs to the inositol monophosphatase superfamily.</text>
</comment>
<keyword evidence="4 10" id="KW-0479">Metal-binding</keyword>
<dbReference type="EC" id="3.1.3.25" evidence="11"/>
<dbReference type="GO" id="GO:0006020">
    <property type="term" value="P:inositol metabolic process"/>
    <property type="evidence" value="ECO:0007669"/>
    <property type="project" value="TreeGrafter"/>
</dbReference>
<dbReference type="Gene3D" id="3.30.540.10">
    <property type="entry name" value="Fructose-1,6-Bisphosphatase, subunit A, domain 1"/>
    <property type="match status" value="1"/>
</dbReference>
<dbReference type="OrthoDB" id="9785695at2"/>
<dbReference type="InterPro" id="IPR033942">
    <property type="entry name" value="IMPase"/>
</dbReference>
<dbReference type="FunFam" id="3.40.190.80:FF:000002">
    <property type="entry name" value="Inositol-1-monophosphatase"/>
    <property type="match status" value="1"/>
</dbReference>
<dbReference type="PANTHER" id="PTHR20854:SF4">
    <property type="entry name" value="INOSITOL-1-MONOPHOSPHATASE-RELATED"/>
    <property type="match status" value="1"/>
</dbReference>
<evidence type="ECO:0000256" key="5">
    <source>
        <dbReference type="ARBA" id="ARBA00022801"/>
    </source>
</evidence>
<dbReference type="SUPFAM" id="SSF56655">
    <property type="entry name" value="Carbohydrate phosphatase"/>
    <property type="match status" value="1"/>
</dbReference>
<dbReference type="Pfam" id="PF00459">
    <property type="entry name" value="Inositol_P"/>
    <property type="match status" value="1"/>
</dbReference>
<evidence type="ECO:0000256" key="1">
    <source>
        <dbReference type="ARBA" id="ARBA00001033"/>
    </source>
</evidence>
<dbReference type="PROSITE" id="PS00629">
    <property type="entry name" value="IMP_1"/>
    <property type="match status" value="1"/>
</dbReference>
<feature type="binding site" evidence="10">
    <location>
        <position position="83"/>
    </location>
    <ligand>
        <name>Mg(2+)</name>
        <dbReference type="ChEBI" id="CHEBI:18420"/>
        <label>1</label>
        <note>catalytic</note>
    </ligand>
</feature>
<evidence type="ECO:0000256" key="11">
    <source>
        <dbReference type="RuleBase" id="RU364068"/>
    </source>
</evidence>
<accession>A0A4V6RRE3</accession>
<comment type="cofactor">
    <cofactor evidence="2 10 11">
        <name>Mg(2+)</name>
        <dbReference type="ChEBI" id="CHEBI:18420"/>
    </cofactor>
</comment>
<dbReference type="CDD" id="cd01639">
    <property type="entry name" value="IMPase"/>
    <property type="match status" value="1"/>
</dbReference>
<feature type="binding site" evidence="10">
    <location>
        <position position="86"/>
    </location>
    <ligand>
        <name>Mg(2+)</name>
        <dbReference type="ChEBI" id="CHEBI:18420"/>
        <label>1</label>
        <note>catalytic</note>
    </ligand>
</feature>
<reference evidence="12 13" key="1">
    <citation type="submission" date="2019-03" db="EMBL/GenBank/DDBJ databases">
        <title>Genomic Encyclopedia of Type Strains, Phase IV (KMG-IV): sequencing the most valuable type-strain genomes for metagenomic binning, comparative biology and taxonomic classification.</title>
        <authorList>
            <person name="Goeker M."/>
        </authorList>
    </citation>
    <scope>NUCLEOTIDE SEQUENCE [LARGE SCALE GENOMIC DNA]</scope>
    <source>
        <strain evidence="12 13">DSM 21944</strain>
    </source>
</reference>
<dbReference type="GO" id="GO:0046854">
    <property type="term" value="P:phosphatidylinositol phosphate biosynthetic process"/>
    <property type="evidence" value="ECO:0007669"/>
    <property type="project" value="InterPro"/>
</dbReference>
<dbReference type="InterPro" id="IPR020550">
    <property type="entry name" value="Inositol_monophosphatase_CS"/>
</dbReference>
<dbReference type="InterPro" id="IPR020583">
    <property type="entry name" value="Inositol_monoP_metal-BS"/>
</dbReference>
<name>A0A4V6RRE3_9GAMM</name>
<dbReference type="GO" id="GO:0007165">
    <property type="term" value="P:signal transduction"/>
    <property type="evidence" value="ECO:0007669"/>
    <property type="project" value="TreeGrafter"/>
</dbReference>
<evidence type="ECO:0000256" key="10">
    <source>
        <dbReference type="PIRSR" id="PIRSR600760-2"/>
    </source>
</evidence>
<keyword evidence="6" id="KW-0804">Transcription</keyword>
<comment type="caution">
    <text evidence="12">The sequence shown here is derived from an EMBL/GenBank/DDBJ whole genome shotgun (WGS) entry which is preliminary data.</text>
</comment>
<dbReference type="EMBL" id="SMAF01000005">
    <property type="protein sequence ID" value="TCS99586.1"/>
    <property type="molecule type" value="Genomic_DNA"/>
</dbReference>
<evidence type="ECO:0000256" key="8">
    <source>
        <dbReference type="ARBA" id="ARBA00058693"/>
    </source>
</evidence>
<dbReference type="FunFam" id="3.30.540.10:FF:000017">
    <property type="entry name" value="Inositol-1-monophosphatase"/>
    <property type="match status" value="1"/>
</dbReference>
<dbReference type="GO" id="GO:0046872">
    <property type="term" value="F:metal ion binding"/>
    <property type="evidence" value="ECO:0007669"/>
    <property type="project" value="UniProtKB-KW"/>
</dbReference>
<keyword evidence="6" id="KW-0889">Transcription antitermination</keyword>
<organism evidence="12 13">
    <name type="scientific">Pseudofulvimonas gallinarii</name>
    <dbReference type="NCBI Taxonomy" id="634155"/>
    <lineage>
        <taxon>Bacteria</taxon>
        <taxon>Pseudomonadati</taxon>
        <taxon>Pseudomonadota</taxon>
        <taxon>Gammaproteobacteria</taxon>
        <taxon>Lysobacterales</taxon>
        <taxon>Rhodanobacteraceae</taxon>
        <taxon>Pseudofulvimonas</taxon>
    </lineage>
</organism>
<dbReference type="InterPro" id="IPR000760">
    <property type="entry name" value="Inositol_monophosphatase-like"/>
</dbReference>
<evidence type="ECO:0000256" key="7">
    <source>
        <dbReference type="ARBA" id="ARBA00022842"/>
    </source>
</evidence>
<evidence type="ECO:0000256" key="3">
    <source>
        <dbReference type="ARBA" id="ARBA00009759"/>
    </source>
</evidence>
<feature type="binding site" evidence="10">
    <location>
        <position position="213"/>
    </location>
    <ligand>
        <name>Mg(2+)</name>
        <dbReference type="ChEBI" id="CHEBI:18420"/>
        <label>1</label>
        <note>catalytic</note>
    </ligand>
</feature>
<dbReference type="PROSITE" id="PS00630">
    <property type="entry name" value="IMP_2"/>
    <property type="match status" value="1"/>
</dbReference>
<evidence type="ECO:0000313" key="12">
    <source>
        <dbReference type="EMBL" id="TCS99586.1"/>
    </source>
</evidence>
<proteinExistence type="inferred from homology"/>
<evidence type="ECO:0000256" key="9">
    <source>
        <dbReference type="ARBA" id="ARBA00063608"/>
    </source>
</evidence>
<comment type="subunit">
    <text evidence="9">Homodimer. The rRNA transcription and antitermination complex (rrnTAC) consists of RNA polymerase (RNAP), NusA, NusB, NusE (rpsJ), NusG, SubB, ribosomal protein S4, DNA and precursor rRNA; S4 is more flexible than other subunits.</text>
</comment>
<dbReference type="PRINTS" id="PR01959">
    <property type="entry name" value="SBIMPHPHTASE"/>
</dbReference>
<feature type="binding site" evidence="10">
    <location>
        <position position="68"/>
    </location>
    <ligand>
        <name>Mg(2+)</name>
        <dbReference type="ChEBI" id="CHEBI:18420"/>
        <label>1</label>
        <note>catalytic</note>
    </ligand>
</feature>
<gene>
    <name evidence="12" type="ORF">EDC25_10518</name>
</gene>
<dbReference type="PANTHER" id="PTHR20854">
    <property type="entry name" value="INOSITOL MONOPHOSPHATASE"/>
    <property type="match status" value="1"/>
</dbReference>
<dbReference type="GO" id="GO:0031564">
    <property type="term" value="P:transcription antitermination"/>
    <property type="evidence" value="ECO:0007669"/>
    <property type="project" value="UniProtKB-KW"/>
</dbReference>
<evidence type="ECO:0000256" key="6">
    <source>
        <dbReference type="ARBA" id="ARBA00022814"/>
    </source>
</evidence>
<dbReference type="PRINTS" id="PR00377">
    <property type="entry name" value="IMPHPHTASES"/>
</dbReference>
<comment type="catalytic activity">
    <reaction evidence="1 11">
        <text>a myo-inositol phosphate + H2O = myo-inositol + phosphate</text>
        <dbReference type="Rhea" id="RHEA:24056"/>
        <dbReference type="ChEBI" id="CHEBI:15377"/>
        <dbReference type="ChEBI" id="CHEBI:17268"/>
        <dbReference type="ChEBI" id="CHEBI:43474"/>
        <dbReference type="ChEBI" id="CHEBI:84139"/>
        <dbReference type="EC" id="3.1.3.25"/>
    </reaction>
</comment>
<keyword evidence="5 11" id="KW-0378">Hydrolase</keyword>
<feature type="binding site" evidence="10">
    <location>
        <position position="85"/>
    </location>
    <ligand>
        <name>Mg(2+)</name>
        <dbReference type="ChEBI" id="CHEBI:18420"/>
        <label>1</label>
        <note>catalytic</note>
    </ligand>
</feature>
<evidence type="ECO:0000256" key="2">
    <source>
        <dbReference type="ARBA" id="ARBA00001946"/>
    </source>
</evidence>
<dbReference type="InterPro" id="IPR022337">
    <property type="entry name" value="Inositol_monophosphatase_SuhB"/>
</dbReference>
<keyword evidence="7 10" id="KW-0460">Magnesium</keyword>
<dbReference type="Proteomes" id="UP000294599">
    <property type="component" value="Unassembled WGS sequence"/>
</dbReference>
<evidence type="ECO:0000256" key="4">
    <source>
        <dbReference type="ARBA" id="ARBA00022723"/>
    </source>
</evidence>
<protein>
    <recommendedName>
        <fullName evidence="11">Inositol-1-monophosphatase</fullName>
        <ecNumber evidence="11">3.1.3.25</ecNumber>
    </recommendedName>
</protein>
<comment type="function">
    <text evidence="8">Part of the processive rRNA transcription and antitermination complex (rrnTAC). The complex forms an RNA-chaperone ring around the RNA exit tunnel of RNA polymerase (RNAP). It supports rapid transcription and antitermination of rRNA operons, cotranscriptional rRNA folding, and annealing of distal rRNA regions to allow correct ribosome biogenesis. This subunit may play a central role in organizing the structure.</text>
</comment>
<dbReference type="GO" id="GO:0008934">
    <property type="term" value="F:inositol monophosphate 1-phosphatase activity"/>
    <property type="evidence" value="ECO:0007669"/>
    <property type="project" value="InterPro"/>
</dbReference>
<sequence length="267" mass="29354">MIKPALTVAVKAARAAGNVILRRMARLDAIPVAEKDRFDFASEVDRQAEAEIIKELTRAYPRHAILAEESGARGKGDTVWVIDPLDGTHNYLRGFPHFCISIAQMVRGQAELGVIFDPIRNELFTASAGGGAFLNDRRMRVSDRKSLEGALITTGLPFRQRKHLDAQLAMLRELLDTQQAEDVRRTGSAALDLAYVAAGRTDAFFEIGLKPWDMAAGQLMVREAGGRCTDFTGGDRYMNNGHIVAGNLRVLEAMVAAIKPHLTLELR</sequence>
<keyword evidence="13" id="KW-1185">Reference proteome</keyword>
<keyword evidence="6" id="KW-0805">Transcription regulation</keyword>
<evidence type="ECO:0000313" key="13">
    <source>
        <dbReference type="Proteomes" id="UP000294599"/>
    </source>
</evidence>